<dbReference type="InterPro" id="IPR050306">
    <property type="entry name" value="PfkB_Carbo_kinase"/>
</dbReference>
<keyword evidence="9" id="KW-1185">Reference proteome</keyword>
<keyword evidence="3" id="KW-0547">Nucleotide-binding</keyword>
<keyword evidence="2 6" id="KW-0808">Transferase</keyword>
<protein>
    <submittedName>
        <fullName evidence="8">Sugar kinase</fullName>
    </submittedName>
</protein>
<dbReference type="PANTHER" id="PTHR43085:SF1">
    <property type="entry name" value="PSEUDOURIDINE KINASE-RELATED"/>
    <property type="match status" value="1"/>
</dbReference>
<comment type="caution">
    <text evidence="8">The sequence shown here is derived from an EMBL/GenBank/DDBJ whole genome shotgun (WGS) entry which is preliminary data.</text>
</comment>
<sequence length="314" mass="34284">MDVITFGETMVLFNPVSVGPLRYAAQFEKTIGGAESNVAIGLARLGHQVGWISRLGNDEFGLYVRNFIRGEGVDTSRVVFDDQHPTAVFFKERQMGQEPKVYYYRKGSAASHMTPHDLDPAYITQAKYLHVTGITPALSPSCADTVNHAIELANQNHITVVFDPNIRLKLWSKEEARDVLMDVASKCDIVMPGIEEGEILTGETEPEHIAACLLENGSKVVVIKLGERGAYYAAAGEAGYVEGFPVKQIIDPIGAGDAFAAGFLSGLLRGWTYKEAVRLGNQTGALALTVVGDVEGLPFWSQVDPDHNKKEVFR</sequence>
<dbReference type="Pfam" id="PF00294">
    <property type="entry name" value="PfkB"/>
    <property type="match status" value="1"/>
</dbReference>
<evidence type="ECO:0000259" key="7">
    <source>
        <dbReference type="Pfam" id="PF00294"/>
    </source>
</evidence>
<dbReference type="GO" id="GO:0016301">
    <property type="term" value="F:kinase activity"/>
    <property type="evidence" value="ECO:0007669"/>
    <property type="project" value="UniProtKB-KW"/>
</dbReference>
<accession>A0ABV9Q2J1</accession>
<proteinExistence type="inferred from homology"/>
<evidence type="ECO:0000256" key="6">
    <source>
        <dbReference type="RuleBase" id="RU003704"/>
    </source>
</evidence>
<gene>
    <name evidence="8" type="ORF">ACFO8Q_11935</name>
</gene>
<organism evidence="8 9">
    <name type="scientific">Effusibacillus consociatus</name>
    <dbReference type="NCBI Taxonomy" id="1117041"/>
    <lineage>
        <taxon>Bacteria</taxon>
        <taxon>Bacillati</taxon>
        <taxon>Bacillota</taxon>
        <taxon>Bacilli</taxon>
        <taxon>Bacillales</taxon>
        <taxon>Alicyclobacillaceae</taxon>
        <taxon>Effusibacillus</taxon>
    </lineage>
</organism>
<evidence type="ECO:0000256" key="2">
    <source>
        <dbReference type="ARBA" id="ARBA00022679"/>
    </source>
</evidence>
<dbReference type="InterPro" id="IPR002173">
    <property type="entry name" value="Carboh/pur_kinase_PfkB_CS"/>
</dbReference>
<dbReference type="PANTHER" id="PTHR43085">
    <property type="entry name" value="HEXOKINASE FAMILY MEMBER"/>
    <property type="match status" value="1"/>
</dbReference>
<dbReference type="EMBL" id="JBHSHC010000096">
    <property type="protein sequence ID" value="MFC4768059.1"/>
    <property type="molecule type" value="Genomic_DNA"/>
</dbReference>
<dbReference type="PROSITE" id="PS00584">
    <property type="entry name" value="PFKB_KINASES_2"/>
    <property type="match status" value="1"/>
</dbReference>
<evidence type="ECO:0000313" key="8">
    <source>
        <dbReference type="EMBL" id="MFC4768059.1"/>
    </source>
</evidence>
<dbReference type="Gene3D" id="3.40.1190.20">
    <property type="match status" value="1"/>
</dbReference>
<dbReference type="RefSeq" id="WP_380025979.1">
    <property type="nucleotide sequence ID" value="NZ_JBHSHC010000096.1"/>
</dbReference>
<dbReference type="InterPro" id="IPR029056">
    <property type="entry name" value="Ribokinase-like"/>
</dbReference>
<dbReference type="SUPFAM" id="SSF53613">
    <property type="entry name" value="Ribokinase-like"/>
    <property type="match status" value="1"/>
</dbReference>
<feature type="domain" description="Carbohydrate kinase PfkB" evidence="7">
    <location>
        <begin position="3"/>
        <end position="298"/>
    </location>
</feature>
<dbReference type="Proteomes" id="UP001596002">
    <property type="component" value="Unassembled WGS sequence"/>
</dbReference>
<keyword evidence="5" id="KW-0067">ATP-binding</keyword>
<reference evidence="9" key="1">
    <citation type="journal article" date="2019" name="Int. J. Syst. Evol. Microbiol.">
        <title>The Global Catalogue of Microorganisms (GCM) 10K type strain sequencing project: providing services to taxonomists for standard genome sequencing and annotation.</title>
        <authorList>
            <consortium name="The Broad Institute Genomics Platform"/>
            <consortium name="The Broad Institute Genome Sequencing Center for Infectious Disease"/>
            <person name="Wu L."/>
            <person name="Ma J."/>
        </authorList>
    </citation>
    <scope>NUCLEOTIDE SEQUENCE [LARGE SCALE GENOMIC DNA]</scope>
    <source>
        <strain evidence="9">WYCCWR 12678</strain>
    </source>
</reference>
<dbReference type="InterPro" id="IPR002139">
    <property type="entry name" value="Ribo/fructo_kinase"/>
</dbReference>
<dbReference type="PRINTS" id="PR00990">
    <property type="entry name" value="RIBOKINASE"/>
</dbReference>
<evidence type="ECO:0000256" key="3">
    <source>
        <dbReference type="ARBA" id="ARBA00022741"/>
    </source>
</evidence>
<evidence type="ECO:0000256" key="1">
    <source>
        <dbReference type="ARBA" id="ARBA00010688"/>
    </source>
</evidence>
<evidence type="ECO:0000256" key="4">
    <source>
        <dbReference type="ARBA" id="ARBA00022777"/>
    </source>
</evidence>
<dbReference type="CDD" id="cd01166">
    <property type="entry name" value="KdgK"/>
    <property type="match status" value="1"/>
</dbReference>
<dbReference type="InterPro" id="IPR011611">
    <property type="entry name" value="PfkB_dom"/>
</dbReference>
<comment type="similarity">
    <text evidence="1 6">Belongs to the carbohydrate kinase PfkB family.</text>
</comment>
<evidence type="ECO:0000256" key="5">
    <source>
        <dbReference type="ARBA" id="ARBA00022840"/>
    </source>
</evidence>
<evidence type="ECO:0000313" key="9">
    <source>
        <dbReference type="Proteomes" id="UP001596002"/>
    </source>
</evidence>
<name>A0ABV9Q2J1_9BACL</name>
<keyword evidence="4 6" id="KW-0418">Kinase</keyword>